<name>A0A6A6BQI4_9PEZI</name>
<accession>A0A6A6BQI4</accession>
<dbReference type="OrthoDB" id="415825at2759"/>
<feature type="region of interest" description="Disordered" evidence="1">
    <location>
        <begin position="92"/>
        <end position="145"/>
    </location>
</feature>
<dbReference type="PANTHER" id="PTHR37540:SF5">
    <property type="entry name" value="TRANSCRIPTION FACTOR DOMAIN-CONTAINING PROTEIN"/>
    <property type="match status" value="1"/>
</dbReference>
<feature type="compositionally biased region" description="Polar residues" evidence="1">
    <location>
        <begin position="135"/>
        <end position="145"/>
    </location>
</feature>
<dbReference type="RefSeq" id="XP_033401277.1">
    <property type="nucleotide sequence ID" value="XM_033546011.1"/>
</dbReference>
<protein>
    <recommendedName>
        <fullName evidence="4">Tachykinin family protein</fullName>
    </recommendedName>
</protein>
<feature type="compositionally biased region" description="Low complexity" evidence="1">
    <location>
        <begin position="174"/>
        <end position="185"/>
    </location>
</feature>
<dbReference type="PANTHER" id="PTHR37540">
    <property type="entry name" value="TRANSCRIPTION FACTOR (ACR-2), PUTATIVE-RELATED-RELATED"/>
    <property type="match status" value="1"/>
</dbReference>
<dbReference type="AlphaFoldDB" id="A0A6A6BQI4"/>
<evidence type="ECO:0000313" key="3">
    <source>
        <dbReference type="Proteomes" id="UP000799438"/>
    </source>
</evidence>
<gene>
    <name evidence="2" type="ORF">K452DRAFT_355995</name>
</gene>
<reference evidence="2" key="1">
    <citation type="journal article" date="2020" name="Stud. Mycol.">
        <title>101 Dothideomycetes genomes: a test case for predicting lifestyles and emergence of pathogens.</title>
        <authorList>
            <person name="Haridas S."/>
            <person name="Albert R."/>
            <person name="Binder M."/>
            <person name="Bloem J."/>
            <person name="Labutti K."/>
            <person name="Salamov A."/>
            <person name="Andreopoulos B."/>
            <person name="Baker S."/>
            <person name="Barry K."/>
            <person name="Bills G."/>
            <person name="Bluhm B."/>
            <person name="Cannon C."/>
            <person name="Castanera R."/>
            <person name="Culley D."/>
            <person name="Daum C."/>
            <person name="Ezra D."/>
            <person name="Gonzalez J."/>
            <person name="Henrissat B."/>
            <person name="Kuo A."/>
            <person name="Liang C."/>
            <person name="Lipzen A."/>
            <person name="Lutzoni F."/>
            <person name="Magnuson J."/>
            <person name="Mondo S."/>
            <person name="Nolan M."/>
            <person name="Ohm R."/>
            <person name="Pangilinan J."/>
            <person name="Park H.-J."/>
            <person name="Ramirez L."/>
            <person name="Alfaro M."/>
            <person name="Sun H."/>
            <person name="Tritt A."/>
            <person name="Yoshinaga Y."/>
            <person name="Zwiers L.-H."/>
            <person name="Turgeon B."/>
            <person name="Goodwin S."/>
            <person name="Spatafora J."/>
            <person name="Crous P."/>
            <person name="Grigoriev I."/>
        </authorList>
    </citation>
    <scope>NUCLEOTIDE SEQUENCE</scope>
    <source>
        <strain evidence="2">CBS 121167</strain>
    </source>
</reference>
<dbReference type="GeneID" id="54303517"/>
<sequence length="715" mass="76481">MSCSDGSVTQPIATSTSPFATMALHSAPRQPHFVWASDFGANRYDSAPRDASRSPSDDTNNSWRFVTVSRPEEFKDQSVMRSVRSHVMFDVVEKRKAPAPGSVFKAKVSKSLGTGQRARASSASASRSSAGSEVPPTSNPSNPATISNEQALQILRQYPKSKASSSTEGSPPRSETTAEASSPESIRVKTKKKPKHDRASIASRASITPSNASNSTTEDAEVVLIEPPKDRKYNPLYAVSFKNGMGPLRAFAEAGAASIAAPYNAFSAYDPFHMLPQPSNPQINVEYLKYYCHHYFGTRHMCFNWLPQMIGTRESFLSTLAITTTHLDVMHGQVEPSPLTRLVYIEAVHLIHEALTERWRRVRDSTIMSVVHIVAGQIVNAPDELAAHELGLRLLIAERGGLQALGLRGELAALAAVMCFTAAIFRETQPDAMFLAVQANPDAYPANSGRPIPESPVFSPRAPRFPTLSRSKTCSAPTLALLGRLRDLTDLCLDPPPIFTPAELDARKRELLAFVLALPSAYTPPALPARAADKAAHRHEAVRLTALVYATALVERVPLSSAATLIPPQPNADADADITAVASASALFPASTSPAARTVPVLAALRAALAHSDCSYSDCWTDMTGVLHWATLVAGASAAGAGARGAAETGLRRYFCALNVRAAIVLAFEHREAVVAALRRVLRVVAFCAGDAGEMGMEMVGSGVGVGVLVEGVDE</sequence>
<organism evidence="2 3">
    <name type="scientific">Aplosporella prunicola CBS 121167</name>
    <dbReference type="NCBI Taxonomy" id="1176127"/>
    <lineage>
        <taxon>Eukaryota</taxon>
        <taxon>Fungi</taxon>
        <taxon>Dikarya</taxon>
        <taxon>Ascomycota</taxon>
        <taxon>Pezizomycotina</taxon>
        <taxon>Dothideomycetes</taxon>
        <taxon>Dothideomycetes incertae sedis</taxon>
        <taxon>Botryosphaeriales</taxon>
        <taxon>Aplosporellaceae</taxon>
        <taxon>Aplosporella</taxon>
    </lineage>
</organism>
<proteinExistence type="predicted"/>
<feature type="region of interest" description="Disordered" evidence="1">
    <location>
        <begin position="44"/>
        <end position="66"/>
    </location>
</feature>
<dbReference type="EMBL" id="ML995477">
    <property type="protein sequence ID" value="KAF2145565.1"/>
    <property type="molecule type" value="Genomic_DNA"/>
</dbReference>
<evidence type="ECO:0000256" key="1">
    <source>
        <dbReference type="SAM" id="MobiDB-lite"/>
    </source>
</evidence>
<feature type="region of interest" description="Disordered" evidence="1">
    <location>
        <begin position="158"/>
        <end position="221"/>
    </location>
</feature>
<evidence type="ECO:0000313" key="2">
    <source>
        <dbReference type="EMBL" id="KAF2145565.1"/>
    </source>
</evidence>
<evidence type="ECO:0008006" key="4">
    <source>
        <dbReference type="Google" id="ProtNLM"/>
    </source>
</evidence>
<feature type="compositionally biased region" description="Basic and acidic residues" evidence="1">
    <location>
        <begin position="46"/>
        <end position="56"/>
    </location>
</feature>
<feature type="compositionally biased region" description="Low complexity" evidence="1">
    <location>
        <begin position="117"/>
        <end position="130"/>
    </location>
</feature>
<keyword evidence="3" id="KW-1185">Reference proteome</keyword>
<dbReference type="Proteomes" id="UP000799438">
    <property type="component" value="Unassembled WGS sequence"/>
</dbReference>
<feature type="compositionally biased region" description="Polar residues" evidence="1">
    <location>
        <begin position="203"/>
        <end position="217"/>
    </location>
</feature>